<dbReference type="SUPFAM" id="SSF46785">
    <property type="entry name" value="Winged helix' DNA-binding domain"/>
    <property type="match status" value="1"/>
</dbReference>
<comment type="caution">
    <text evidence="2">The sequence shown here is derived from an EMBL/GenBank/DDBJ whole genome shotgun (WGS) entry which is preliminary data.</text>
</comment>
<dbReference type="PRINTS" id="PR00598">
    <property type="entry name" value="HTHMARR"/>
</dbReference>
<dbReference type="Proteomes" id="UP001595711">
    <property type="component" value="Unassembled WGS sequence"/>
</dbReference>
<proteinExistence type="predicted"/>
<dbReference type="EMBL" id="JBHRYJ010000001">
    <property type="protein sequence ID" value="MFC3675467.1"/>
    <property type="molecule type" value="Genomic_DNA"/>
</dbReference>
<gene>
    <name evidence="2" type="ORF">ACFOOQ_07930</name>
</gene>
<keyword evidence="3" id="KW-1185">Reference proteome</keyword>
<dbReference type="PANTHER" id="PTHR39515:SF2">
    <property type="entry name" value="HTH-TYPE TRANSCRIPTIONAL REGULATOR RV0880"/>
    <property type="match status" value="1"/>
</dbReference>
<evidence type="ECO:0000313" key="3">
    <source>
        <dbReference type="Proteomes" id="UP001595711"/>
    </source>
</evidence>
<dbReference type="Gene3D" id="1.10.287.100">
    <property type="match status" value="1"/>
</dbReference>
<dbReference type="Pfam" id="PF12802">
    <property type="entry name" value="MarR_2"/>
    <property type="match status" value="1"/>
</dbReference>
<sequence>MPVADTRSATLHDTAGRLQRGTAALARRLRATAPADGISPARLGILAGLRRSGGGMTASALAADLGIQPQSLTRLLADLEARRLIARRTDSTDRRRSLIALTPAGTALLTTELRRRRAALAATIAATFTPAEQKLLHQATLLLDRLAAALPRATDDDADEAAVE</sequence>
<name>A0ABV7VEJ2_9PROT</name>
<dbReference type="SMART" id="SM00347">
    <property type="entry name" value="HTH_MARR"/>
    <property type="match status" value="1"/>
</dbReference>
<protein>
    <submittedName>
        <fullName evidence="2">MarR family winged helix-turn-helix transcriptional regulator</fullName>
    </submittedName>
</protein>
<dbReference type="Gene3D" id="1.10.10.10">
    <property type="entry name" value="Winged helix-like DNA-binding domain superfamily/Winged helix DNA-binding domain"/>
    <property type="match status" value="1"/>
</dbReference>
<dbReference type="RefSeq" id="WP_379724099.1">
    <property type="nucleotide sequence ID" value="NZ_JBHRYJ010000001.1"/>
</dbReference>
<dbReference type="PROSITE" id="PS50995">
    <property type="entry name" value="HTH_MARR_2"/>
    <property type="match status" value="1"/>
</dbReference>
<feature type="domain" description="HTH marR-type" evidence="1">
    <location>
        <begin position="11"/>
        <end position="148"/>
    </location>
</feature>
<dbReference type="InterPro" id="IPR000835">
    <property type="entry name" value="HTH_MarR-typ"/>
</dbReference>
<reference evidence="3" key="1">
    <citation type="journal article" date="2019" name="Int. J. Syst. Evol. Microbiol.">
        <title>The Global Catalogue of Microorganisms (GCM) 10K type strain sequencing project: providing services to taxonomists for standard genome sequencing and annotation.</title>
        <authorList>
            <consortium name="The Broad Institute Genomics Platform"/>
            <consortium name="The Broad Institute Genome Sequencing Center for Infectious Disease"/>
            <person name="Wu L."/>
            <person name="Ma J."/>
        </authorList>
    </citation>
    <scope>NUCLEOTIDE SEQUENCE [LARGE SCALE GENOMIC DNA]</scope>
    <source>
        <strain evidence="3">KCTC 42182</strain>
    </source>
</reference>
<dbReference type="InterPro" id="IPR036388">
    <property type="entry name" value="WH-like_DNA-bd_sf"/>
</dbReference>
<dbReference type="PANTHER" id="PTHR39515">
    <property type="entry name" value="CONSERVED PROTEIN"/>
    <property type="match status" value="1"/>
</dbReference>
<dbReference type="InterPro" id="IPR036390">
    <property type="entry name" value="WH_DNA-bd_sf"/>
</dbReference>
<evidence type="ECO:0000313" key="2">
    <source>
        <dbReference type="EMBL" id="MFC3675467.1"/>
    </source>
</evidence>
<accession>A0ABV7VEJ2</accession>
<dbReference type="InterPro" id="IPR052526">
    <property type="entry name" value="HTH-type_Bedaq_tolerance"/>
</dbReference>
<evidence type="ECO:0000259" key="1">
    <source>
        <dbReference type="PROSITE" id="PS50995"/>
    </source>
</evidence>
<organism evidence="2 3">
    <name type="scientific">Ferrovibrio xuzhouensis</name>
    <dbReference type="NCBI Taxonomy" id="1576914"/>
    <lineage>
        <taxon>Bacteria</taxon>
        <taxon>Pseudomonadati</taxon>
        <taxon>Pseudomonadota</taxon>
        <taxon>Alphaproteobacteria</taxon>
        <taxon>Rhodospirillales</taxon>
        <taxon>Rhodospirillaceae</taxon>
        <taxon>Ferrovibrio</taxon>
    </lineage>
</organism>